<proteinExistence type="predicted"/>
<dbReference type="InterPro" id="IPR005546">
    <property type="entry name" value="Autotransporte_beta"/>
</dbReference>
<dbReference type="PROSITE" id="PS51208">
    <property type="entry name" value="AUTOTRANSPORTER"/>
    <property type="match status" value="1"/>
</dbReference>
<feature type="chain" id="PRO_5047046433" description="Autotransporter domain-containing protein" evidence="1">
    <location>
        <begin position="22"/>
        <end position="352"/>
    </location>
</feature>
<dbReference type="RefSeq" id="WP_284282194.1">
    <property type="nucleotide sequence ID" value="NZ_BSOJ01000030.1"/>
</dbReference>
<dbReference type="SMART" id="SM00869">
    <property type="entry name" value="Autotransporter"/>
    <property type="match status" value="1"/>
</dbReference>
<dbReference type="SUPFAM" id="SSF103515">
    <property type="entry name" value="Autotransporter"/>
    <property type="match status" value="1"/>
</dbReference>
<sequence>MTKNAVFVGLSLALSTLSAQAAPNPTLDGQQAGGLNGVMVATPLGAIRQHALALENRLSIFGLVEPDAKGEPHLRPVGDVQLYGSAEAGRYKLKEEGIKPGFKAHTQVLNLGGDRMVTRNALVGLGISVDSANTSLENGRGSFDNDLVLGTVFTTIALSPSMYVNGQVNFGRVNYDINRIGSVPGTATGSTSALYQAARIGGGFIHNFSHGITLNPQISYTEEQLKMDGYSETGTSPLLLRYNPTKYKSQRVSLGAIATIAPSTPHGWRPVARFSFEHDLNDDGVVVGVGQAAGGPIQTAKGDQPDRNYELLSLAAIKELQNGGLINLQLATTLGFKDLTSYSLSATYKHPF</sequence>
<keyword evidence="4" id="KW-1185">Reference proteome</keyword>
<comment type="caution">
    <text evidence="3">The sequence shown here is derived from an EMBL/GenBank/DDBJ whole genome shotgun (WGS) entry which is preliminary data.</text>
</comment>
<name>A0ABQ5YWX4_9BURK</name>
<accession>A0ABQ5YWX4</accession>
<reference evidence="4" key="1">
    <citation type="journal article" date="2019" name="Int. J. Syst. Evol. Microbiol.">
        <title>The Global Catalogue of Microorganisms (GCM) 10K type strain sequencing project: providing services to taxonomists for standard genome sequencing and annotation.</title>
        <authorList>
            <consortium name="The Broad Institute Genomics Platform"/>
            <consortium name="The Broad Institute Genome Sequencing Center for Infectious Disease"/>
            <person name="Wu L."/>
            <person name="Ma J."/>
        </authorList>
    </citation>
    <scope>NUCLEOTIDE SEQUENCE [LARGE SCALE GENOMIC DNA]</scope>
    <source>
        <strain evidence="4">NBRC 105857</strain>
    </source>
</reference>
<dbReference type="Pfam" id="PF03797">
    <property type="entry name" value="Autotransporter"/>
    <property type="match status" value="1"/>
</dbReference>
<organism evidence="3 4">
    <name type="scientific">Limnobacter litoralis</name>
    <dbReference type="NCBI Taxonomy" id="481366"/>
    <lineage>
        <taxon>Bacteria</taxon>
        <taxon>Pseudomonadati</taxon>
        <taxon>Pseudomonadota</taxon>
        <taxon>Betaproteobacteria</taxon>
        <taxon>Burkholderiales</taxon>
        <taxon>Burkholderiaceae</taxon>
        <taxon>Limnobacter</taxon>
    </lineage>
</organism>
<evidence type="ECO:0000313" key="4">
    <source>
        <dbReference type="Proteomes" id="UP001156664"/>
    </source>
</evidence>
<evidence type="ECO:0000259" key="2">
    <source>
        <dbReference type="PROSITE" id="PS51208"/>
    </source>
</evidence>
<dbReference type="Gene3D" id="2.40.128.130">
    <property type="entry name" value="Autotransporter beta-domain"/>
    <property type="match status" value="1"/>
</dbReference>
<feature type="signal peptide" evidence="1">
    <location>
        <begin position="1"/>
        <end position="21"/>
    </location>
</feature>
<evidence type="ECO:0000313" key="3">
    <source>
        <dbReference type="EMBL" id="GLR27418.1"/>
    </source>
</evidence>
<protein>
    <recommendedName>
        <fullName evidence="2">Autotransporter domain-containing protein</fullName>
    </recommendedName>
</protein>
<feature type="domain" description="Autotransporter" evidence="2">
    <location>
        <begin position="75"/>
        <end position="352"/>
    </location>
</feature>
<dbReference type="EMBL" id="BSOJ01000030">
    <property type="protein sequence ID" value="GLR27418.1"/>
    <property type="molecule type" value="Genomic_DNA"/>
</dbReference>
<evidence type="ECO:0000256" key="1">
    <source>
        <dbReference type="SAM" id="SignalP"/>
    </source>
</evidence>
<dbReference type="Proteomes" id="UP001156664">
    <property type="component" value="Unassembled WGS sequence"/>
</dbReference>
<keyword evidence="1" id="KW-0732">Signal</keyword>
<dbReference type="InterPro" id="IPR036709">
    <property type="entry name" value="Autotransporte_beta_dom_sf"/>
</dbReference>
<gene>
    <name evidence="3" type="ORF">GCM10007875_25090</name>
</gene>